<dbReference type="RefSeq" id="WP_281482291.1">
    <property type="nucleotide sequence ID" value="NZ_CP124543.1"/>
</dbReference>
<proteinExistence type="predicted"/>
<keyword evidence="2" id="KW-1185">Reference proteome</keyword>
<accession>A0AAJ6NR56</accession>
<organism evidence="1 2">
    <name type="scientific">Halotia branconii CENA392</name>
    <dbReference type="NCBI Taxonomy" id="1539056"/>
    <lineage>
        <taxon>Bacteria</taxon>
        <taxon>Bacillati</taxon>
        <taxon>Cyanobacteriota</taxon>
        <taxon>Cyanophyceae</taxon>
        <taxon>Nostocales</taxon>
        <taxon>Nodulariaceae</taxon>
        <taxon>Halotia</taxon>
    </lineage>
</organism>
<dbReference type="KEGG" id="hbq:QI031_24975"/>
<protein>
    <submittedName>
        <fullName evidence="1">Uncharacterized protein</fullName>
    </submittedName>
</protein>
<sequence length="68" mass="7601">MVILIALLVMGDVIQAFVLPEDYCTTAIAFPFYFKFRVLKCNDGVLKAMPGLGYAYALPFCSKFLVSR</sequence>
<evidence type="ECO:0000313" key="2">
    <source>
        <dbReference type="Proteomes" id="UP001223520"/>
    </source>
</evidence>
<evidence type="ECO:0000313" key="1">
    <source>
        <dbReference type="EMBL" id="WGV24984.1"/>
    </source>
</evidence>
<dbReference type="AlphaFoldDB" id="A0AAJ6NR56"/>
<reference evidence="1 2" key="1">
    <citation type="journal article" date="2023" name="Limnol Oceanogr Lett">
        <title>Environmental adaptations by the intertidal Antarctic cyanobacterium Halotia branconii CENA392 as revealed using long-read genome sequencing.</title>
        <authorList>
            <person name="Dextro R.B."/>
            <person name="Delbaje E."/>
            <person name="Freitas P.N.N."/>
            <person name="Geraldes V."/>
            <person name="Pinto E."/>
            <person name="Long P.F."/>
            <person name="Fiore M.F."/>
        </authorList>
    </citation>
    <scope>NUCLEOTIDE SEQUENCE [LARGE SCALE GENOMIC DNA]</scope>
    <source>
        <strain evidence="1 2">CENA392</strain>
    </source>
</reference>
<name>A0AAJ6NR56_9CYAN</name>
<dbReference type="EMBL" id="CP124543">
    <property type="protein sequence ID" value="WGV24984.1"/>
    <property type="molecule type" value="Genomic_DNA"/>
</dbReference>
<dbReference type="Proteomes" id="UP001223520">
    <property type="component" value="Chromosome"/>
</dbReference>
<gene>
    <name evidence="1" type="ORF">QI031_24975</name>
</gene>